<dbReference type="Proteomes" id="UP000228934">
    <property type="component" value="Unassembled WGS sequence"/>
</dbReference>
<evidence type="ECO:0008006" key="4">
    <source>
        <dbReference type="Google" id="ProtNLM"/>
    </source>
</evidence>
<dbReference type="InterPro" id="IPR000014">
    <property type="entry name" value="PAS"/>
</dbReference>
<feature type="compositionally biased region" description="Polar residues" evidence="1">
    <location>
        <begin position="360"/>
        <end position="369"/>
    </location>
</feature>
<evidence type="ECO:0000256" key="1">
    <source>
        <dbReference type="SAM" id="MobiDB-lite"/>
    </source>
</evidence>
<feature type="region of interest" description="Disordered" evidence="1">
    <location>
        <begin position="404"/>
        <end position="449"/>
    </location>
</feature>
<gene>
    <name evidence="2" type="ORF">AB205_0115730</name>
</gene>
<dbReference type="AlphaFoldDB" id="A0A2G9QL69"/>
<evidence type="ECO:0000313" key="2">
    <source>
        <dbReference type="EMBL" id="PIO16344.1"/>
    </source>
</evidence>
<dbReference type="OrthoDB" id="10252171at2759"/>
<protein>
    <recommendedName>
        <fullName evidence="4">PAS domain-containing protein</fullName>
    </recommendedName>
</protein>
<accession>A0A2G9QL69</accession>
<organism evidence="2 3">
    <name type="scientific">Aquarana catesbeiana</name>
    <name type="common">American bullfrog</name>
    <name type="synonym">Rana catesbeiana</name>
    <dbReference type="NCBI Taxonomy" id="8400"/>
    <lineage>
        <taxon>Eukaryota</taxon>
        <taxon>Metazoa</taxon>
        <taxon>Chordata</taxon>
        <taxon>Craniata</taxon>
        <taxon>Vertebrata</taxon>
        <taxon>Euteleostomi</taxon>
        <taxon>Amphibia</taxon>
        <taxon>Batrachia</taxon>
        <taxon>Anura</taxon>
        <taxon>Neobatrachia</taxon>
        <taxon>Ranoidea</taxon>
        <taxon>Ranidae</taxon>
        <taxon>Aquarana</taxon>
    </lineage>
</organism>
<reference evidence="3" key="1">
    <citation type="journal article" date="2017" name="Nat. Commun.">
        <title>The North American bullfrog draft genome provides insight into hormonal regulation of long noncoding RNA.</title>
        <authorList>
            <person name="Hammond S.A."/>
            <person name="Warren R.L."/>
            <person name="Vandervalk B.P."/>
            <person name="Kucuk E."/>
            <person name="Khan H."/>
            <person name="Gibb E.A."/>
            <person name="Pandoh P."/>
            <person name="Kirk H."/>
            <person name="Zhao Y."/>
            <person name="Jones M."/>
            <person name="Mungall A.J."/>
            <person name="Coope R."/>
            <person name="Pleasance S."/>
            <person name="Moore R.A."/>
            <person name="Holt R.A."/>
            <person name="Round J.M."/>
            <person name="Ohora S."/>
            <person name="Walle B.V."/>
            <person name="Veldhoen N."/>
            <person name="Helbing C.C."/>
            <person name="Birol I."/>
        </authorList>
    </citation>
    <scope>NUCLEOTIDE SEQUENCE [LARGE SCALE GENOMIC DNA]</scope>
</reference>
<feature type="region of interest" description="Disordered" evidence="1">
    <location>
        <begin position="357"/>
        <end position="378"/>
    </location>
</feature>
<dbReference type="CDD" id="cd00130">
    <property type="entry name" value="PAS"/>
    <property type="match status" value="1"/>
</dbReference>
<evidence type="ECO:0000313" key="3">
    <source>
        <dbReference type="Proteomes" id="UP000228934"/>
    </source>
</evidence>
<keyword evidence="3" id="KW-1185">Reference proteome</keyword>
<proteinExistence type="predicted"/>
<dbReference type="EMBL" id="KV962620">
    <property type="protein sequence ID" value="PIO16344.1"/>
    <property type="molecule type" value="Genomic_DNA"/>
</dbReference>
<name>A0A2G9QL69_AQUCT</name>
<sequence>MSRDGVTFPLSLTLIEDFTEGVSSVEEYYGSITVLSSISGLITLLPDGSIKGVNGTFSRFLFGYDRTQLLGKNITFLIPGFYQYIRSAEEELSLLTPPQDLRAPARSCEVLYCSVPATETSVQRCKSDDSLEGVQHPACRIVVSPSSPQSTGTAVGQHQFASTSLPDQCSLGMPACCLSPGTPTQDEQWDREPAVRKCMLHDLLPGVDMEPLTHCLKGLSLTGSYNQQKAIDVKMLNHSPDACPGLEHDGNSPCQHCTSTMKKINPPPNPAPVTAQVAPLLSCSMFSSVTPSGCTKPSENLHHDTPLPSVDVPESNNFTCTAQDVICNSPLISNPPLCHSSPVNSKQSSLKRNYFKNTDHLPQNSSLPLSTPCPEHSAEDVYEEVIPSTNTETVQSPLCTHLSADSEPEQNIDGLDCDLPNRPPERPSSHNGIAKPHREEYSQVTSTPVRNGSTCSLVLKSTNRSHDLFLTTSSNNGEIKEGIFSGCCHHQDGSRLCKNFFLNFMLHTDICSKIS</sequence>